<dbReference type="EMBL" id="PRLP01000051">
    <property type="protein sequence ID" value="PPC76493.1"/>
    <property type="molecule type" value="Genomic_DNA"/>
</dbReference>
<protein>
    <submittedName>
        <fullName evidence="1">Uncharacterized protein</fullName>
    </submittedName>
</protein>
<proteinExistence type="predicted"/>
<dbReference type="Pfam" id="PF20099">
    <property type="entry name" value="DUF6489"/>
    <property type="match status" value="1"/>
</dbReference>
<evidence type="ECO:0000313" key="1">
    <source>
        <dbReference type="EMBL" id="PPC76493.1"/>
    </source>
</evidence>
<dbReference type="OrthoDB" id="5740990at2"/>
<comment type="caution">
    <text evidence="1">The sequence shown here is derived from an EMBL/GenBank/DDBJ whole genome shotgun (WGS) entry which is preliminary data.</text>
</comment>
<sequence length="90" mass="10388">MKFNVVVDVTPEELRKVFGLPDLEPLHQEMLNRFREQMEAGVEGYDALSWLKPHIPGAIGTMEAWQKMMLGMMSNSFGMRQESNETDKKE</sequence>
<organism evidence="1 2">
    <name type="scientific">Proteobacteria bacterium 228</name>
    <dbReference type="NCBI Taxonomy" id="2083153"/>
    <lineage>
        <taxon>Bacteria</taxon>
        <taxon>Pseudomonadati</taxon>
        <taxon>Pseudomonadota</taxon>
    </lineage>
</organism>
<gene>
    <name evidence="1" type="ORF">C4K68_15245</name>
</gene>
<dbReference type="InterPro" id="IPR045502">
    <property type="entry name" value="DUF6489"/>
</dbReference>
<dbReference type="AlphaFoldDB" id="A0A2S5KP87"/>
<reference evidence="1 2" key="1">
    <citation type="submission" date="2018-02" db="EMBL/GenBank/DDBJ databases">
        <title>novel marine gammaproteobacteria from coastal saline agro ecosystem.</title>
        <authorList>
            <person name="Krishnan R."/>
            <person name="Ramesh Kumar N."/>
        </authorList>
    </citation>
    <scope>NUCLEOTIDE SEQUENCE [LARGE SCALE GENOMIC DNA]</scope>
    <source>
        <strain evidence="1 2">228</strain>
    </source>
</reference>
<accession>A0A2S5KP87</accession>
<evidence type="ECO:0000313" key="2">
    <source>
        <dbReference type="Proteomes" id="UP000238196"/>
    </source>
</evidence>
<dbReference type="Proteomes" id="UP000238196">
    <property type="component" value="Unassembled WGS sequence"/>
</dbReference>
<name>A0A2S5KP87_9PROT</name>